<evidence type="ECO:0000313" key="9">
    <source>
        <dbReference type="Proteomes" id="UP001162780"/>
    </source>
</evidence>
<dbReference type="InterPro" id="IPR032694">
    <property type="entry name" value="CopC/D"/>
</dbReference>
<evidence type="ECO:0000259" key="7">
    <source>
        <dbReference type="Pfam" id="PF04234"/>
    </source>
</evidence>
<proteinExistence type="inferred from homology"/>
<organism evidence="8 9">
    <name type="scientific">Methylomonas rapida</name>
    <dbReference type="NCBI Taxonomy" id="2963939"/>
    <lineage>
        <taxon>Bacteria</taxon>
        <taxon>Pseudomonadati</taxon>
        <taxon>Pseudomonadota</taxon>
        <taxon>Gammaproteobacteria</taxon>
        <taxon>Methylococcales</taxon>
        <taxon>Methylococcaceae</taxon>
        <taxon>Methylomonas</taxon>
    </lineage>
</organism>
<comment type="similarity">
    <text evidence="5">Belongs to the CopC family.</text>
</comment>
<keyword evidence="4 5" id="KW-0186">Copper</keyword>
<dbReference type="PANTHER" id="PTHR34820:SF4">
    <property type="entry name" value="INNER MEMBRANE PROTEIN YEBZ"/>
    <property type="match status" value="1"/>
</dbReference>
<comment type="function">
    <text evidence="5">Involved in copper resistance.</text>
</comment>
<reference evidence="8" key="1">
    <citation type="submission" date="2022-11" db="EMBL/GenBank/DDBJ databases">
        <title>Methylomonas rapida sp. nov., Carotenoid-Producing Obligate Methanotrophs with High Growth Characteristics and Biotechnological Potential.</title>
        <authorList>
            <person name="Tikhonova E.N."/>
            <person name="Suleimanov R.Z."/>
            <person name="Miroshnikov K."/>
            <person name="Oshkin I.Y."/>
            <person name="Belova S.E."/>
            <person name="Danilova O.V."/>
            <person name="Ashikhmin A."/>
            <person name="Konopkin A."/>
            <person name="But S.Y."/>
            <person name="Khmelenina V.N."/>
            <person name="Kuznetsov N."/>
            <person name="Pimenov N.V."/>
            <person name="Dedysh S.N."/>
        </authorList>
    </citation>
    <scope>NUCLEOTIDE SEQUENCE</scope>
    <source>
        <strain evidence="8">MP1</strain>
    </source>
</reference>
<dbReference type="Gene3D" id="2.60.40.1220">
    <property type="match status" value="1"/>
</dbReference>
<evidence type="ECO:0000256" key="5">
    <source>
        <dbReference type="RuleBase" id="RU369037"/>
    </source>
</evidence>
<evidence type="ECO:0000256" key="1">
    <source>
        <dbReference type="ARBA" id="ARBA00004196"/>
    </source>
</evidence>
<evidence type="ECO:0000256" key="2">
    <source>
        <dbReference type="ARBA" id="ARBA00022723"/>
    </source>
</evidence>
<comment type="subcellular location">
    <subcellularLocation>
        <location evidence="1">Cell envelope</location>
    </subcellularLocation>
    <subcellularLocation>
        <location evidence="5">Periplasm</location>
    </subcellularLocation>
</comment>
<keyword evidence="2 5" id="KW-0479">Metal-binding</keyword>
<dbReference type="PANTHER" id="PTHR34820">
    <property type="entry name" value="INNER MEMBRANE PROTEIN YEBZ"/>
    <property type="match status" value="1"/>
</dbReference>
<protein>
    <recommendedName>
        <fullName evidence="5">Copper resistance protein C</fullName>
    </recommendedName>
</protein>
<keyword evidence="9" id="KW-1185">Reference proteome</keyword>
<feature type="signal peptide" evidence="6">
    <location>
        <begin position="1"/>
        <end position="26"/>
    </location>
</feature>
<accession>A0ABY7GL84</accession>
<dbReference type="Proteomes" id="UP001162780">
    <property type="component" value="Chromosome"/>
</dbReference>
<dbReference type="InterPro" id="IPR014756">
    <property type="entry name" value="Ig_E-set"/>
</dbReference>
<dbReference type="InterPro" id="IPR007348">
    <property type="entry name" value="CopC_dom"/>
</dbReference>
<sequence>MCKAITISVLLFLGAMVHSIPVAAHAILVNSQPGKGEELTESPKQIDLWFNEPVRSEYKAVAVIDGSGRRVDNRDVEQNPADGSHVHVTVPKLEPGNYMVRYRVVSQDAQIFTGKFEFILKAP</sequence>
<dbReference type="SUPFAM" id="SSF81296">
    <property type="entry name" value="E set domains"/>
    <property type="match status" value="1"/>
</dbReference>
<evidence type="ECO:0000256" key="6">
    <source>
        <dbReference type="SAM" id="SignalP"/>
    </source>
</evidence>
<name>A0ABY7GL84_9GAMM</name>
<dbReference type="InterPro" id="IPR014755">
    <property type="entry name" value="Cu-Rt/internalin_Ig-like"/>
</dbReference>
<evidence type="ECO:0000313" key="8">
    <source>
        <dbReference type="EMBL" id="WAR45254.1"/>
    </source>
</evidence>
<dbReference type="Pfam" id="PF04234">
    <property type="entry name" value="CopC"/>
    <property type="match status" value="1"/>
</dbReference>
<keyword evidence="3 5" id="KW-0732">Signal</keyword>
<feature type="domain" description="CopC" evidence="7">
    <location>
        <begin position="25"/>
        <end position="118"/>
    </location>
</feature>
<evidence type="ECO:0000256" key="3">
    <source>
        <dbReference type="ARBA" id="ARBA00022729"/>
    </source>
</evidence>
<evidence type="ECO:0000256" key="4">
    <source>
        <dbReference type="ARBA" id="ARBA00023008"/>
    </source>
</evidence>
<dbReference type="EMBL" id="CP113517">
    <property type="protein sequence ID" value="WAR45254.1"/>
    <property type="molecule type" value="Genomic_DNA"/>
</dbReference>
<feature type="chain" id="PRO_5047430460" description="Copper resistance protein C" evidence="6">
    <location>
        <begin position="27"/>
        <end position="123"/>
    </location>
</feature>
<dbReference type="RefSeq" id="WP_255190226.1">
    <property type="nucleotide sequence ID" value="NZ_CP113517.1"/>
</dbReference>
<gene>
    <name evidence="8" type="ORF">NM686_001725</name>
</gene>
<keyword evidence="5" id="KW-0574">Periplasm</keyword>